<reference evidence="7" key="1">
    <citation type="submission" date="2016-10" db="EMBL/GenBank/DDBJ databases">
        <authorList>
            <person name="Varghese N."/>
            <person name="Submissions S."/>
        </authorList>
    </citation>
    <scope>NUCLEOTIDE SEQUENCE [LARGE SCALE GENOMIC DNA]</scope>
    <source>
        <strain evidence="7">CGMCC 4.5579</strain>
    </source>
</reference>
<dbReference type="Proteomes" id="UP000198727">
    <property type="component" value="Unassembled WGS sequence"/>
</dbReference>
<dbReference type="Pfam" id="PF14748">
    <property type="entry name" value="P5CR_dimer"/>
    <property type="match status" value="1"/>
</dbReference>
<dbReference type="SUPFAM" id="SSF48179">
    <property type="entry name" value="6-phosphogluconate dehydrogenase C-terminal domain-like"/>
    <property type="match status" value="1"/>
</dbReference>
<feature type="domain" description="Pyrroline-5-carboxylate reductase catalytic N-terminal" evidence="4">
    <location>
        <begin position="19"/>
        <end position="111"/>
    </location>
</feature>
<dbReference type="InterPro" id="IPR008927">
    <property type="entry name" value="6-PGluconate_DH-like_C_sf"/>
</dbReference>
<dbReference type="RefSeq" id="WP_092534158.1">
    <property type="nucleotide sequence ID" value="NZ_FOWW01000009.1"/>
</dbReference>
<feature type="domain" description="Pyrroline-5-carboxylate reductase dimerisation" evidence="5">
    <location>
        <begin position="168"/>
        <end position="269"/>
    </location>
</feature>
<evidence type="ECO:0000259" key="4">
    <source>
        <dbReference type="Pfam" id="PF03807"/>
    </source>
</evidence>
<evidence type="ECO:0000256" key="3">
    <source>
        <dbReference type="SAM" id="MobiDB-lite"/>
    </source>
</evidence>
<dbReference type="SUPFAM" id="SSF51735">
    <property type="entry name" value="NAD(P)-binding Rossmann-fold domains"/>
    <property type="match status" value="1"/>
</dbReference>
<accession>A0A1I5ZES7</accession>
<dbReference type="GO" id="GO:0055129">
    <property type="term" value="P:L-proline biosynthetic process"/>
    <property type="evidence" value="ECO:0007669"/>
    <property type="project" value="TreeGrafter"/>
</dbReference>
<dbReference type="Gene3D" id="1.10.3730.10">
    <property type="entry name" value="ProC C-terminal domain-like"/>
    <property type="match status" value="1"/>
</dbReference>
<evidence type="ECO:0000313" key="7">
    <source>
        <dbReference type="Proteomes" id="UP000198727"/>
    </source>
</evidence>
<name>A0A1I5ZES7_9PSEU</name>
<dbReference type="STRING" id="587909.SAMN05421810_109117"/>
<dbReference type="InterPro" id="IPR036291">
    <property type="entry name" value="NAD(P)-bd_dom_sf"/>
</dbReference>
<organism evidence="6 7">
    <name type="scientific">Amycolatopsis arida</name>
    <dbReference type="NCBI Taxonomy" id="587909"/>
    <lineage>
        <taxon>Bacteria</taxon>
        <taxon>Bacillati</taxon>
        <taxon>Actinomycetota</taxon>
        <taxon>Actinomycetes</taxon>
        <taxon>Pseudonocardiales</taxon>
        <taxon>Pseudonocardiaceae</taxon>
        <taxon>Amycolatopsis</taxon>
    </lineage>
</organism>
<keyword evidence="7" id="KW-1185">Reference proteome</keyword>
<dbReference type="PANTHER" id="PTHR11645">
    <property type="entry name" value="PYRROLINE-5-CARBOXYLATE REDUCTASE"/>
    <property type="match status" value="1"/>
</dbReference>
<evidence type="ECO:0000313" key="6">
    <source>
        <dbReference type="EMBL" id="SFQ54930.1"/>
    </source>
</evidence>
<proteinExistence type="inferred from homology"/>
<sequence>MQPSSSSEPGTRQPSPTTYGFVGTGEITAAIVEGLSTRGDEAPAVFLSPRGRAVGRELADRFPNVRVCGSNQEVLESATSIVLAVRAPLAREVLAELSFRPEHVLLSAVAGVRRERLLDWAAPTGRVVRTIPLPQAARGQSLTVMYPDDAAARELFDRVGGVLVPDEEETLEAFSAATATFAAHLDYLGTIASWLADHGVDHDAATAYVAHVFGQLGQSLSRHTGSLATLAGKHTTPGGINEQLMSDLRRDGVPGAVRRALDRILVRLRE</sequence>
<evidence type="ECO:0000256" key="2">
    <source>
        <dbReference type="PIRSR" id="PIRSR000193-1"/>
    </source>
</evidence>
<dbReference type="PIRSF" id="PIRSF000193">
    <property type="entry name" value="Pyrrol-5-carb_rd"/>
    <property type="match status" value="1"/>
</dbReference>
<feature type="binding site" evidence="2">
    <location>
        <position position="71"/>
    </location>
    <ligand>
        <name>NADPH</name>
        <dbReference type="ChEBI" id="CHEBI:57783"/>
    </ligand>
</feature>
<dbReference type="Pfam" id="PF03807">
    <property type="entry name" value="F420_oxidored"/>
    <property type="match status" value="1"/>
</dbReference>
<dbReference type="InterPro" id="IPR028939">
    <property type="entry name" value="P5C_Rdtase_cat_N"/>
</dbReference>
<keyword evidence="2" id="KW-0521">NADP</keyword>
<protein>
    <submittedName>
        <fullName evidence="6">Pyrroline-5-carboxylate reductase</fullName>
    </submittedName>
</protein>
<dbReference type="InterPro" id="IPR029036">
    <property type="entry name" value="P5CR_dimer"/>
</dbReference>
<dbReference type="OrthoDB" id="4425838at2"/>
<dbReference type="Gene3D" id="3.40.50.720">
    <property type="entry name" value="NAD(P)-binding Rossmann-like Domain"/>
    <property type="match status" value="1"/>
</dbReference>
<dbReference type="InterPro" id="IPR000304">
    <property type="entry name" value="Pyrroline-COOH_reductase"/>
</dbReference>
<dbReference type="AlphaFoldDB" id="A0A1I5ZES7"/>
<gene>
    <name evidence="6" type="ORF">SAMN05421810_109117</name>
</gene>
<feature type="compositionally biased region" description="Polar residues" evidence="3">
    <location>
        <begin position="1"/>
        <end position="18"/>
    </location>
</feature>
<feature type="region of interest" description="Disordered" evidence="3">
    <location>
        <begin position="1"/>
        <end position="20"/>
    </location>
</feature>
<dbReference type="PANTHER" id="PTHR11645:SF13">
    <property type="entry name" value="PYRROLINE-5-CARBOXYLATE REDUCTASE CATALYTIC N-TERMINAL DOMAIN-CONTAINING PROTEIN"/>
    <property type="match status" value="1"/>
</dbReference>
<evidence type="ECO:0000256" key="1">
    <source>
        <dbReference type="ARBA" id="ARBA00005525"/>
    </source>
</evidence>
<evidence type="ECO:0000259" key="5">
    <source>
        <dbReference type="Pfam" id="PF14748"/>
    </source>
</evidence>
<dbReference type="GO" id="GO:0004735">
    <property type="term" value="F:pyrroline-5-carboxylate reductase activity"/>
    <property type="evidence" value="ECO:0007669"/>
    <property type="project" value="InterPro"/>
</dbReference>
<dbReference type="EMBL" id="FOWW01000009">
    <property type="protein sequence ID" value="SFQ54930.1"/>
    <property type="molecule type" value="Genomic_DNA"/>
</dbReference>
<comment type="similarity">
    <text evidence="1">Belongs to the pyrroline-5-carboxylate reductase family.</text>
</comment>